<organism evidence="1">
    <name type="scientific">freshwater metagenome</name>
    <dbReference type="NCBI Taxonomy" id="449393"/>
    <lineage>
        <taxon>unclassified sequences</taxon>
        <taxon>metagenomes</taxon>
        <taxon>ecological metagenomes</taxon>
    </lineage>
</organism>
<protein>
    <submittedName>
        <fullName evidence="1">Unannotated protein</fullName>
    </submittedName>
</protein>
<accession>A0A6J6NYN3</accession>
<gene>
    <name evidence="1" type="ORF">UFOPK2579_00412</name>
</gene>
<name>A0A6J6NYN3_9ZZZZ</name>
<proteinExistence type="predicted"/>
<dbReference type="AlphaFoldDB" id="A0A6J6NYN3"/>
<sequence length="56" mass="5974">MFLPQCCRLADLALGAPGTDLTLRLGHGLLHDWPLMPVPEGPRTMLAAMDFLAAAS</sequence>
<dbReference type="EMBL" id="CAEZXR010000032">
    <property type="protein sequence ID" value="CAB4691042.1"/>
    <property type="molecule type" value="Genomic_DNA"/>
</dbReference>
<evidence type="ECO:0000313" key="1">
    <source>
        <dbReference type="EMBL" id="CAB4691042.1"/>
    </source>
</evidence>
<reference evidence="1" key="1">
    <citation type="submission" date="2020-05" db="EMBL/GenBank/DDBJ databases">
        <authorList>
            <person name="Chiriac C."/>
            <person name="Salcher M."/>
            <person name="Ghai R."/>
            <person name="Kavagutti S V."/>
        </authorList>
    </citation>
    <scope>NUCLEOTIDE SEQUENCE</scope>
</reference>